<dbReference type="InterPro" id="IPR011992">
    <property type="entry name" value="EF-hand-dom_pair"/>
</dbReference>
<name>A0ABU8EV72_9GAMM</name>
<feature type="chain" id="PRO_5046669746" evidence="1">
    <location>
        <begin position="20"/>
        <end position="71"/>
    </location>
</feature>
<proteinExistence type="predicted"/>
<evidence type="ECO:0000259" key="2">
    <source>
        <dbReference type="Pfam" id="PF13202"/>
    </source>
</evidence>
<gene>
    <name evidence="3" type="ORF">WAE96_14445</name>
</gene>
<reference evidence="3 4" key="1">
    <citation type="submission" date="2023-12" db="EMBL/GenBank/DDBJ databases">
        <title>Friends and Foes: Symbiotic and Algicidal bacterial influence on Karenia brevis blooms.</title>
        <authorList>
            <person name="Fei C."/>
            <person name="Mohamed A.R."/>
            <person name="Booker A."/>
            <person name="Arshad M."/>
            <person name="Klass S."/>
            <person name="Ahn S."/>
            <person name="Gilbert P.M."/>
            <person name="Heil C.A."/>
            <person name="Martinez J.M."/>
            <person name="Amin S.A."/>
        </authorList>
    </citation>
    <scope>NUCLEOTIDE SEQUENCE [LARGE SCALE GENOMIC DNA]</scope>
    <source>
        <strain evidence="3 4">CE15</strain>
    </source>
</reference>
<dbReference type="RefSeq" id="WP_010558931.1">
    <property type="nucleotide sequence ID" value="NZ_CP023399.1"/>
</dbReference>
<organism evidence="3 4">
    <name type="scientific">Pseudoalteromonas spongiae</name>
    <dbReference type="NCBI Taxonomy" id="298657"/>
    <lineage>
        <taxon>Bacteria</taxon>
        <taxon>Pseudomonadati</taxon>
        <taxon>Pseudomonadota</taxon>
        <taxon>Gammaproteobacteria</taxon>
        <taxon>Alteromonadales</taxon>
        <taxon>Pseudoalteromonadaceae</taxon>
        <taxon>Pseudoalteromonas</taxon>
    </lineage>
</organism>
<evidence type="ECO:0000313" key="3">
    <source>
        <dbReference type="EMBL" id="MEI4550867.1"/>
    </source>
</evidence>
<accession>A0ABU8EV72</accession>
<dbReference type="Gene3D" id="1.10.238.10">
    <property type="entry name" value="EF-hand"/>
    <property type="match status" value="1"/>
</dbReference>
<keyword evidence="4" id="KW-1185">Reference proteome</keyword>
<dbReference type="InterPro" id="IPR018247">
    <property type="entry name" value="EF_Hand_1_Ca_BS"/>
</dbReference>
<feature type="domain" description="EF-hand" evidence="2">
    <location>
        <begin position="45"/>
        <end position="68"/>
    </location>
</feature>
<comment type="caution">
    <text evidence="3">The sequence shown here is derived from an EMBL/GenBank/DDBJ whole genome shotgun (WGS) entry which is preliminary data.</text>
</comment>
<dbReference type="PROSITE" id="PS00018">
    <property type="entry name" value="EF_HAND_1"/>
    <property type="match status" value="1"/>
</dbReference>
<sequence length="71" mass="7651">MKKLVMSVFVIASSFSVVAADDFATLDTDGNGSISKDEAMQNVSLVHQFADLDVDNSGELSKEEFSKFKAS</sequence>
<feature type="signal peptide" evidence="1">
    <location>
        <begin position="1"/>
        <end position="19"/>
    </location>
</feature>
<feature type="domain" description="EF-hand" evidence="2">
    <location>
        <begin position="21"/>
        <end position="38"/>
    </location>
</feature>
<dbReference type="InterPro" id="IPR002048">
    <property type="entry name" value="EF_hand_dom"/>
</dbReference>
<evidence type="ECO:0000256" key="1">
    <source>
        <dbReference type="SAM" id="SignalP"/>
    </source>
</evidence>
<dbReference type="EMBL" id="JBAWKS010000002">
    <property type="protein sequence ID" value="MEI4550867.1"/>
    <property type="molecule type" value="Genomic_DNA"/>
</dbReference>
<evidence type="ECO:0000313" key="4">
    <source>
        <dbReference type="Proteomes" id="UP001382455"/>
    </source>
</evidence>
<dbReference type="Pfam" id="PF13202">
    <property type="entry name" value="EF-hand_5"/>
    <property type="match status" value="2"/>
</dbReference>
<keyword evidence="1" id="KW-0732">Signal</keyword>
<dbReference type="Proteomes" id="UP001382455">
    <property type="component" value="Unassembled WGS sequence"/>
</dbReference>
<dbReference type="SUPFAM" id="SSF47473">
    <property type="entry name" value="EF-hand"/>
    <property type="match status" value="1"/>
</dbReference>
<protein>
    <submittedName>
        <fullName evidence="3">Calmodulin</fullName>
    </submittedName>
</protein>